<accession>A0A914V8H8</accession>
<protein>
    <submittedName>
        <fullName evidence="3">Uncharacterized protein</fullName>
    </submittedName>
</protein>
<dbReference type="Proteomes" id="UP000887566">
    <property type="component" value="Unplaced"/>
</dbReference>
<dbReference type="AlphaFoldDB" id="A0A914V8H8"/>
<sequence>MPEWRNRPTLISHRLPIAADTASCLPSTTGGRTSRLIRKTTGRQLARQMSARGGVSCPRPRKADSISPPPPPAPLSSITYACVRPFDTSRLRTILALFSRRRACLRKISNLPQRHRMGAKERRRGAMRNNTDVDGDLVSLGDIGYRRNDDAVVAHL</sequence>
<evidence type="ECO:0000313" key="3">
    <source>
        <dbReference type="WBParaSite" id="PSAMB.scaffold1675size28794.g14320.t1"/>
    </source>
</evidence>
<keyword evidence="2" id="KW-1185">Reference proteome</keyword>
<dbReference type="WBParaSite" id="PSAMB.scaffold1675size28794.g14320.t1">
    <property type="protein sequence ID" value="PSAMB.scaffold1675size28794.g14320.t1"/>
    <property type="gene ID" value="PSAMB.scaffold1675size28794.g14320"/>
</dbReference>
<feature type="region of interest" description="Disordered" evidence="1">
    <location>
        <begin position="48"/>
        <end position="74"/>
    </location>
</feature>
<evidence type="ECO:0000256" key="1">
    <source>
        <dbReference type="SAM" id="MobiDB-lite"/>
    </source>
</evidence>
<proteinExistence type="predicted"/>
<name>A0A914V8H8_9BILA</name>
<evidence type="ECO:0000313" key="2">
    <source>
        <dbReference type="Proteomes" id="UP000887566"/>
    </source>
</evidence>
<organism evidence="2 3">
    <name type="scientific">Plectus sambesii</name>
    <dbReference type="NCBI Taxonomy" id="2011161"/>
    <lineage>
        <taxon>Eukaryota</taxon>
        <taxon>Metazoa</taxon>
        <taxon>Ecdysozoa</taxon>
        <taxon>Nematoda</taxon>
        <taxon>Chromadorea</taxon>
        <taxon>Plectida</taxon>
        <taxon>Plectina</taxon>
        <taxon>Plectoidea</taxon>
        <taxon>Plectidae</taxon>
        <taxon>Plectus</taxon>
    </lineage>
</organism>
<reference evidence="3" key="1">
    <citation type="submission" date="2022-11" db="UniProtKB">
        <authorList>
            <consortium name="WormBaseParasite"/>
        </authorList>
    </citation>
    <scope>IDENTIFICATION</scope>
</reference>